<comment type="caution">
    <text evidence="7">The sequence shown here is derived from an EMBL/GenBank/DDBJ whole genome shotgun (WGS) entry which is preliminary data.</text>
</comment>
<dbReference type="InterPro" id="IPR010218">
    <property type="entry name" value="NADH_DH_suC"/>
</dbReference>
<dbReference type="AlphaFoldDB" id="A0AAE3GZN1"/>
<keyword evidence="3 5" id="KW-0472">Membrane</keyword>
<dbReference type="RefSeq" id="WP_254015412.1">
    <property type="nucleotide sequence ID" value="NZ_JAMZMM010000756.1"/>
</dbReference>
<dbReference type="PROSITE" id="PS00542">
    <property type="entry name" value="COMPLEX1_30K"/>
    <property type="match status" value="1"/>
</dbReference>
<evidence type="ECO:0000313" key="7">
    <source>
        <dbReference type="EMBL" id="MCP2732711.1"/>
    </source>
</evidence>
<dbReference type="Gene3D" id="3.30.460.80">
    <property type="entry name" value="NADH:ubiquinone oxidoreductase, 30kDa subunit"/>
    <property type="match status" value="1"/>
</dbReference>
<evidence type="ECO:0000313" key="8">
    <source>
        <dbReference type="Proteomes" id="UP001204953"/>
    </source>
</evidence>
<keyword evidence="3 5" id="KW-0618">Plastoquinone</keyword>
<feature type="domain" description="NADH:ubiquinone oxidoreductase 30kDa subunit" evidence="6">
    <location>
        <begin position="40"/>
        <end position="175"/>
    </location>
</feature>
<evidence type="ECO:0000259" key="6">
    <source>
        <dbReference type="Pfam" id="PF00329"/>
    </source>
</evidence>
<comment type="subunit">
    <text evidence="3 5">NDH-1 can be composed of about 15 different subunits; different subcomplexes with different compositions have been identified which probably have different functions.</text>
</comment>
<dbReference type="InterPro" id="IPR001268">
    <property type="entry name" value="NADH_UbQ_OxRdtase_30kDa_su"/>
</dbReference>
<dbReference type="GO" id="GO:0048038">
    <property type="term" value="F:quinone binding"/>
    <property type="evidence" value="ECO:0007669"/>
    <property type="project" value="UniProtKB-UniRule"/>
</dbReference>
<keyword evidence="3 5" id="KW-0521">NADP</keyword>
<keyword evidence="3 4" id="KW-1278">Translocase</keyword>
<evidence type="ECO:0000256" key="3">
    <source>
        <dbReference type="HAMAP-Rule" id="MF_01357"/>
    </source>
</evidence>
<dbReference type="EMBL" id="JAMZMM010000756">
    <property type="protein sequence ID" value="MCP2732711.1"/>
    <property type="molecule type" value="Genomic_DNA"/>
</dbReference>
<sequence length="189" mass="21414">MTTAASTTTTLDHPTFQAVKKAFPNAKFKATEFRGQGTLIVEPKDLHAVLSFLKKDGSTQYDFLTDVIGIDYLGYPTAMPGRFAVVYALTSLPKETRFFVKTYLDPTLPTDGIANDPALVLDSACSLWAGAEWMEREVFDMFGIRFTNHPDLRRILLWEEYPGHPLRKDYPVRGRGEREQYRVVDRTSA</sequence>
<evidence type="ECO:0000256" key="4">
    <source>
        <dbReference type="RuleBase" id="RU003456"/>
    </source>
</evidence>
<dbReference type="InterPro" id="IPR020396">
    <property type="entry name" value="NADH_UbQ_OxRdtase_CS"/>
</dbReference>
<dbReference type="GO" id="GO:0008137">
    <property type="term" value="F:NADH dehydrogenase (ubiquinone) activity"/>
    <property type="evidence" value="ECO:0007669"/>
    <property type="project" value="UniProtKB-UniRule"/>
</dbReference>
<accession>A0AAE3GZN1</accession>
<comment type="similarity">
    <text evidence="1 3 4">Belongs to the complex I 30 kDa subunit family.</text>
</comment>
<name>A0AAE3GZN1_9CYAN</name>
<dbReference type="EC" id="7.1.1.-" evidence="3"/>
<keyword evidence="3 5" id="KW-0874">Quinone</keyword>
<dbReference type="GO" id="GO:0031676">
    <property type="term" value="C:plasma membrane-derived thylakoid membrane"/>
    <property type="evidence" value="ECO:0007669"/>
    <property type="project" value="UniProtKB-SubCell"/>
</dbReference>
<comment type="catalytic activity">
    <reaction evidence="3 5">
        <text>a plastoquinone + NADPH + (n+1) H(+)(in) = a plastoquinol + NADP(+) + n H(+)(out)</text>
        <dbReference type="Rhea" id="RHEA:42612"/>
        <dbReference type="Rhea" id="RHEA-COMP:9561"/>
        <dbReference type="Rhea" id="RHEA-COMP:9562"/>
        <dbReference type="ChEBI" id="CHEBI:15378"/>
        <dbReference type="ChEBI" id="CHEBI:17757"/>
        <dbReference type="ChEBI" id="CHEBI:57783"/>
        <dbReference type="ChEBI" id="CHEBI:58349"/>
        <dbReference type="ChEBI" id="CHEBI:62192"/>
    </reaction>
</comment>
<comment type="subcellular location">
    <subcellularLocation>
        <location evidence="3 5">Cellular thylakoid membrane</location>
        <topology evidence="3 5">Peripheral membrane protein</topology>
        <orientation evidence="3 5">Cytoplasmic side</orientation>
    </subcellularLocation>
</comment>
<keyword evidence="3 4" id="KW-0520">NAD</keyword>
<dbReference type="Proteomes" id="UP001204953">
    <property type="component" value="Unassembled WGS sequence"/>
</dbReference>
<keyword evidence="7" id="KW-0560">Oxidoreductase</keyword>
<dbReference type="SUPFAM" id="SSF143243">
    <property type="entry name" value="Nqo5-like"/>
    <property type="match status" value="1"/>
</dbReference>
<dbReference type="PANTHER" id="PTHR10884:SF14">
    <property type="entry name" value="NADH DEHYDROGENASE [UBIQUINONE] IRON-SULFUR PROTEIN 3, MITOCHONDRIAL"/>
    <property type="match status" value="1"/>
</dbReference>
<organism evidence="7 8">
    <name type="scientific">Limnofasciculus baicalensis BBK-W-15</name>
    <dbReference type="NCBI Taxonomy" id="2699891"/>
    <lineage>
        <taxon>Bacteria</taxon>
        <taxon>Bacillati</taxon>
        <taxon>Cyanobacteriota</taxon>
        <taxon>Cyanophyceae</taxon>
        <taxon>Coleofasciculales</taxon>
        <taxon>Coleofasciculaceae</taxon>
        <taxon>Limnofasciculus</taxon>
        <taxon>Limnofasciculus baicalensis</taxon>
    </lineage>
</organism>
<dbReference type="GO" id="GO:0019684">
    <property type="term" value="P:photosynthesis, light reaction"/>
    <property type="evidence" value="ECO:0007669"/>
    <property type="project" value="UniProtKB-UniRule"/>
</dbReference>
<dbReference type="Pfam" id="PF00329">
    <property type="entry name" value="Complex1_30kDa"/>
    <property type="match status" value="1"/>
</dbReference>
<dbReference type="GO" id="GO:0016655">
    <property type="term" value="F:oxidoreductase activity, acting on NAD(P)H, quinone or similar compound as acceptor"/>
    <property type="evidence" value="ECO:0007669"/>
    <property type="project" value="UniProtKB-UniRule"/>
</dbReference>
<dbReference type="HAMAP" id="MF_01357">
    <property type="entry name" value="NDH1_NuoC"/>
    <property type="match status" value="1"/>
</dbReference>
<keyword evidence="2 3" id="KW-0813">Transport</keyword>
<comment type="catalytic activity">
    <reaction evidence="3 5">
        <text>a plastoquinone + NADH + (n+1) H(+)(in) = a plastoquinol + NAD(+) + n H(+)(out)</text>
        <dbReference type="Rhea" id="RHEA:42608"/>
        <dbReference type="Rhea" id="RHEA-COMP:9561"/>
        <dbReference type="Rhea" id="RHEA-COMP:9562"/>
        <dbReference type="ChEBI" id="CHEBI:15378"/>
        <dbReference type="ChEBI" id="CHEBI:17757"/>
        <dbReference type="ChEBI" id="CHEBI:57540"/>
        <dbReference type="ChEBI" id="CHEBI:57945"/>
        <dbReference type="ChEBI" id="CHEBI:62192"/>
    </reaction>
</comment>
<evidence type="ECO:0000256" key="1">
    <source>
        <dbReference type="ARBA" id="ARBA00007569"/>
    </source>
</evidence>
<comment type="function">
    <text evidence="3 5">NDH-1 shuttles electrons from an unknown electron donor, via FMN and iron-sulfur (Fe-S) centers, to quinones in the respiratory and/or the photosynthetic chain. The immediate electron acceptor for the enzyme in this species is believed to be plastoquinone. Couples the redox reaction to proton translocation, and thus conserves the redox energy in a proton gradient. Cyanobacterial NDH-1 also plays a role in inorganic carbon-concentration.</text>
</comment>
<gene>
    <name evidence="3" type="primary">ndhJ</name>
    <name evidence="7" type="ORF">NJ959_30215</name>
</gene>
<proteinExistence type="inferred from homology"/>
<keyword evidence="8" id="KW-1185">Reference proteome</keyword>
<keyword evidence="3 5" id="KW-0793">Thylakoid</keyword>
<dbReference type="PANTHER" id="PTHR10884">
    <property type="entry name" value="NADH DEHYDROGENASE UBIQUINONE IRON-SULFUR PROTEIN 3"/>
    <property type="match status" value="1"/>
</dbReference>
<evidence type="ECO:0000256" key="2">
    <source>
        <dbReference type="ARBA" id="ARBA00022448"/>
    </source>
</evidence>
<reference evidence="7" key="1">
    <citation type="submission" date="2022-06" db="EMBL/GenBank/DDBJ databases">
        <title>New cyanobacteria of genus Symplocastrum in benthos of Lake Baikal.</title>
        <authorList>
            <person name="Sorokovikova E."/>
            <person name="Tikhonova I."/>
            <person name="Krasnopeev A."/>
            <person name="Evseev P."/>
            <person name="Gladkikh A."/>
            <person name="Belykh O."/>
        </authorList>
    </citation>
    <scope>NUCLEOTIDE SEQUENCE</scope>
    <source>
        <strain evidence="7">BBK-W-15</strain>
    </source>
</reference>
<protein>
    <recommendedName>
        <fullName evidence="3">NAD(P)H-quinone oxidoreductase subunit J</fullName>
        <ecNumber evidence="3">7.1.1.-</ecNumber>
    </recommendedName>
    <alternativeName>
        <fullName evidence="3">NAD(P)H dehydrogenase, subunit J</fullName>
    </alternativeName>
    <alternativeName>
        <fullName evidence="3">NADH-plastoquinone oxidoreductase subunit J</fullName>
    </alternativeName>
    <alternativeName>
        <fullName evidence="3">NDH-1 subunit J</fullName>
        <shortName evidence="3">NDH-J</shortName>
    </alternativeName>
</protein>
<evidence type="ECO:0000256" key="5">
    <source>
        <dbReference type="RuleBase" id="RU003581"/>
    </source>
</evidence>
<dbReference type="InterPro" id="IPR037232">
    <property type="entry name" value="NADH_quin_OxRdtase_su_C/D-like"/>
</dbReference>